<dbReference type="AlphaFoldDB" id="A0A2T3W7S2"/>
<accession>A0A2T3W7S2</accession>
<name>A0A2T3W7S2_9DEIO</name>
<reference evidence="1 2" key="1">
    <citation type="submission" date="2018-03" db="EMBL/GenBank/DDBJ databases">
        <title>Draft genome of Deinococcus sp. OD32.</title>
        <authorList>
            <person name="Wang X.-P."/>
            <person name="Du Z.-J."/>
        </authorList>
    </citation>
    <scope>NUCLEOTIDE SEQUENCE [LARGE SCALE GENOMIC DNA]</scope>
    <source>
        <strain evidence="1 2">OD32</strain>
    </source>
</reference>
<organism evidence="1 2">
    <name type="scientific">Deinococcus arcticus</name>
    <dbReference type="NCBI Taxonomy" id="2136176"/>
    <lineage>
        <taxon>Bacteria</taxon>
        <taxon>Thermotogati</taxon>
        <taxon>Deinococcota</taxon>
        <taxon>Deinococci</taxon>
        <taxon>Deinococcales</taxon>
        <taxon>Deinococcaceae</taxon>
        <taxon>Deinococcus</taxon>
    </lineage>
</organism>
<evidence type="ECO:0000313" key="2">
    <source>
        <dbReference type="Proteomes" id="UP000240317"/>
    </source>
</evidence>
<dbReference type="OrthoDB" id="73133at2"/>
<evidence type="ECO:0000313" key="1">
    <source>
        <dbReference type="EMBL" id="PTA67960.1"/>
    </source>
</evidence>
<proteinExistence type="predicted"/>
<protein>
    <submittedName>
        <fullName evidence="1">Uncharacterized protein</fullName>
    </submittedName>
</protein>
<dbReference type="Proteomes" id="UP000240317">
    <property type="component" value="Unassembled WGS sequence"/>
</dbReference>
<comment type="caution">
    <text evidence="1">The sequence shown here is derived from an EMBL/GenBank/DDBJ whole genome shotgun (WGS) entry which is preliminary data.</text>
</comment>
<dbReference type="EMBL" id="PYSV01000008">
    <property type="protein sequence ID" value="PTA67960.1"/>
    <property type="molecule type" value="Genomic_DNA"/>
</dbReference>
<dbReference type="RefSeq" id="WP_107137898.1">
    <property type="nucleotide sequence ID" value="NZ_PYSV01000008.1"/>
</dbReference>
<gene>
    <name evidence="1" type="ORF">C8263_09540</name>
</gene>
<keyword evidence="2" id="KW-1185">Reference proteome</keyword>
<sequence>MSRAFVREDEGERWQPPSPRRAYRIVWRGEAAQAPEVVRETDDLIEALRWLQARDQRHLFELRDGQGVLLATAS</sequence>